<gene>
    <name evidence="2" type="ORF">WOLCODRAFT_19679</name>
</gene>
<dbReference type="AlphaFoldDB" id="A0A2H3JBB5"/>
<proteinExistence type="predicted"/>
<feature type="transmembrane region" description="Helical" evidence="1">
    <location>
        <begin position="17"/>
        <end position="41"/>
    </location>
</feature>
<keyword evidence="1" id="KW-0472">Membrane</keyword>
<feature type="transmembrane region" description="Helical" evidence="1">
    <location>
        <begin position="132"/>
        <end position="156"/>
    </location>
</feature>
<reference evidence="2 3" key="1">
    <citation type="journal article" date="2012" name="Science">
        <title>The Paleozoic origin of enzymatic lignin decomposition reconstructed from 31 fungal genomes.</title>
        <authorList>
            <person name="Floudas D."/>
            <person name="Binder M."/>
            <person name="Riley R."/>
            <person name="Barry K."/>
            <person name="Blanchette R.A."/>
            <person name="Henrissat B."/>
            <person name="Martinez A.T."/>
            <person name="Otillar R."/>
            <person name="Spatafora J.W."/>
            <person name="Yadav J.S."/>
            <person name="Aerts A."/>
            <person name="Benoit I."/>
            <person name="Boyd A."/>
            <person name="Carlson A."/>
            <person name="Copeland A."/>
            <person name="Coutinho P.M."/>
            <person name="de Vries R.P."/>
            <person name="Ferreira P."/>
            <person name="Findley K."/>
            <person name="Foster B."/>
            <person name="Gaskell J."/>
            <person name="Glotzer D."/>
            <person name="Gorecki P."/>
            <person name="Heitman J."/>
            <person name="Hesse C."/>
            <person name="Hori C."/>
            <person name="Igarashi K."/>
            <person name="Jurgens J.A."/>
            <person name="Kallen N."/>
            <person name="Kersten P."/>
            <person name="Kohler A."/>
            <person name="Kuees U."/>
            <person name="Kumar T.K.A."/>
            <person name="Kuo A."/>
            <person name="LaButti K."/>
            <person name="Larrondo L.F."/>
            <person name="Lindquist E."/>
            <person name="Ling A."/>
            <person name="Lombard V."/>
            <person name="Lucas S."/>
            <person name="Lundell T."/>
            <person name="Martin R."/>
            <person name="McLaughlin D.J."/>
            <person name="Morgenstern I."/>
            <person name="Morin E."/>
            <person name="Murat C."/>
            <person name="Nagy L.G."/>
            <person name="Nolan M."/>
            <person name="Ohm R.A."/>
            <person name="Patyshakuliyeva A."/>
            <person name="Rokas A."/>
            <person name="Ruiz-Duenas F.J."/>
            <person name="Sabat G."/>
            <person name="Salamov A."/>
            <person name="Samejima M."/>
            <person name="Schmutz J."/>
            <person name="Slot J.C."/>
            <person name="St John F."/>
            <person name="Stenlid J."/>
            <person name="Sun H."/>
            <person name="Sun S."/>
            <person name="Syed K."/>
            <person name="Tsang A."/>
            <person name="Wiebenga A."/>
            <person name="Young D."/>
            <person name="Pisabarro A."/>
            <person name="Eastwood D.C."/>
            <person name="Martin F."/>
            <person name="Cullen D."/>
            <person name="Grigoriev I.V."/>
            <person name="Hibbett D.S."/>
        </authorList>
    </citation>
    <scope>NUCLEOTIDE SEQUENCE [LARGE SCALE GENOMIC DNA]</scope>
    <source>
        <strain evidence="2 3">MD-104</strain>
    </source>
</reference>
<dbReference type="EMBL" id="KB467843">
    <property type="protein sequence ID" value="PCH34958.1"/>
    <property type="molecule type" value="Genomic_DNA"/>
</dbReference>
<protein>
    <submittedName>
        <fullName evidence="2">Uncharacterized protein</fullName>
    </submittedName>
</protein>
<keyword evidence="3" id="KW-1185">Reference proteome</keyword>
<dbReference type="Proteomes" id="UP000218811">
    <property type="component" value="Unassembled WGS sequence"/>
</dbReference>
<evidence type="ECO:0000313" key="2">
    <source>
        <dbReference type="EMBL" id="PCH34958.1"/>
    </source>
</evidence>
<feature type="transmembrane region" description="Helical" evidence="1">
    <location>
        <begin position="92"/>
        <end position="112"/>
    </location>
</feature>
<name>A0A2H3JBB5_WOLCO</name>
<keyword evidence="1" id="KW-1133">Transmembrane helix</keyword>
<keyword evidence="1" id="KW-0812">Transmembrane</keyword>
<organism evidence="2 3">
    <name type="scientific">Wolfiporia cocos (strain MD-104)</name>
    <name type="common">Brown rot fungus</name>
    <dbReference type="NCBI Taxonomy" id="742152"/>
    <lineage>
        <taxon>Eukaryota</taxon>
        <taxon>Fungi</taxon>
        <taxon>Dikarya</taxon>
        <taxon>Basidiomycota</taxon>
        <taxon>Agaricomycotina</taxon>
        <taxon>Agaricomycetes</taxon>
        <taxon>Polyporales</taxon>
        <taxon>Phaeolaceae</taxon>
        <taxon>Wolfiporia</taxon>
    </lineage>
</organism>
<evidence type="ECO:0000256" key="1">
    <source>
        <dbReference type="SAM" id="Phobius"/>
    </source>
</evidence>
<evidence type="ECO:0000313" key="3">
    <source>
        <dbReference type="Proteomes" id="UP000218811"/>
    </source>
</evidence>
<sequence>MSALTSPTYDREAVGTLFIGLAFAILLMDTVVAALNITIFWDYSVRQLGANYPSACGMPSIQSDKRFPNHEVVLLGTKSLSNTMTARRNLAALYYISTIWKIAGFMTVAFASEADHDIPGFGCPFKGSLCRIPPVIHLSLTSIADIVITASLCFNLDHGIALFRQ</sequence>
<accession>A0A2H3JBB5</accession>